<feature type="compositionally biased region" description="Polar residues" evidence="1">
    <location>
        <begin position="270"/>
        <end position="280"/>
    </location>
</feature>
<name>A0ABR1HCI4_9HYPO</name>
<feature type="compositionally biased region" description="Basic and acidic residues" evidence="1">
    <location>
        <begin position="369"/>
        <end position="383"/>
    </location>
</feature>
<feature type="region of interest" description="Disordered" evidence="1">
    <location>
        <begin position="1"/>
        <end position="20"/>
    </location>
</feature>
<evidence type="ECO:0008006" key="4">
    <source>
        <dbReference type="Google" id="ProtNLM"/>
    </source>
</evidence>
<protein>
    <recommendedName>
        <fullName evidence="4">Pex N-terminal domain-containing protein</fullName>
    </recommendedName>
</protein>
<sequence>MNGPINGGPQRQAYQQSMKEWRQQALADRSQYEERVKAQINRTFQEYSPPFYASIIGFNRERNLLVVTSRVSGFASTLGRDLEDSETKAIAEHTLSNIHTNAELKWATLALAGYMTYRGRRTWQFPFYKPKLGGRFNPNTATSIFSSRKIHGTYPRLTWHTLRFTAYAAVTMLMVEPVFRTVNFIRSESLMAADPRLDRFIKEATSRVEQVMTEGPTGPGQQPQRGQRRQSNSDEQDNTDDVDEYGNHTAKPRLAPFTARLPWNEANKETAAQKQSSGNDWNVLDDDDASPVASSTMNQSSTPTAAGGSWDRLRKQAQPKQQPRQQNPEPEAQGEWTDAGRSQSQSQYGSQPQSAWGDDEEGSSAKAQAQREFDQMIERERQGNDQTRQWGGR</sequence>
<organism evidence="2 3">
    <name type="scientific">Neonectria punicea</name>
    <dbReference type="NCBI Taxonomy" id="979145"/>
    <lineage>
        <taxon>Eukaryota</taxon>
        <taxon>Fungi</taxon>
        <taxon>Dikarya</taxon>
        <taxon>Ascomycota</taxon>
        <taxon>Pezizomycotina</taxon>
        <taxon>Sordariomycetes</taxon>
        <taxon>Hypocreomycetidae</taxon>
        <taxon>Hypocreales</taxon>
        <taxon>Nectriaceae</taxon>
        <taxon>Neonectria</taxon>
    </lineage>
</organism>
<dbReference type="EMBL" id="JAZAVJ010000046">
    <property type="protein sequence ID" value="KAK7418563.1"/>
    <property type="molecule type" value="Genomic_DNA"/>
</dbReference>
<feature type="compositionally biased region" description="Low complexity" evidence="1">
    <location>
        <begin position="215"/>
        <end position="225"/>
    </location>
</feature>
<feature type="compositionally biased region" description="Polar residues" evidence="1">
    <location>
        <begin position="292"/>
        <end position="304"/>
    </location>
</feature>
<keyword evidence="3" id="KW-1185">Reference proteome</keyword>
<evidence type="ECO:0000256" key="1">
    <source>
        <dbReference type="SAM" id="MobiDB-lite"/>
    </source>
</evidence>
<gene>
    <name evidence="2" type="ORF">QQX98_003908</name>
</gene>
<evidence type="ECO:0000313" key="3">
    <source>
        <dbReference type="Proteomes" id="UP001498476"/>
    </source>
</evidence>
<feature type="compositionally biased region" description="Acidic residues" evidence="1">
    <location>
        <begin position="234"/>
        <end position="244"/>
    </location>
</feature>
<dbReference type="Proteomes" id="UP001498476">
    <property type="component" value="Unassembled WGS sequence"/>
</dbReference>
<comment type="caution">
    <text evidence="2">The sequence shown here is derived from an EMBL/GenBank/DDBJ whole genome shotgun (WGS) entry which is preliminary data.</text>
</comment>
<feature type="region of interest" description="Disordered" evidence="1">
    <location>
        <begin position="210"/>
        <end position="393"/>
    </location>
</feature>
<evidence type="ECO:0000313" key="2">
    <source>
        <dbReference type="EMBL" id="KAK7418563.1"/>
    </source>
</evidence>
<feature type="compositionally biased region" description="Polar residues" evidence="1">
    <location>
        <begin position="384"/>
        <end position="393"/>
    </location>
</feature>
<feature type="compositionally biased region" description="Low complexity" evidence="1">
    <location>
        <begin position="342"/>
        <end position="354"/>
    </location>
</feature>
<proteinExistence type="predicted"/>
<feature type="compositionally biased region" description="Low complexity" evidence="1">
    <location>
        <begin position="316"/>
        <end position="333"/>
    </location>
</feature>
<reference evidence="2 3" key="1">
    <citation type="journal article" date="2025" name="Microbiol. Resour. Announc.">
        <title>Draft genome sequences for Neonectria magnoliae and Neonectria punicea, canker pathogens of Liriodendron tulipifera and Acer saccharum in West Virginia.</title>
        <authorList>
            <person name="Petronek H.M."/>
            <person name="Kasson M.T."/>
            <person name="Metheny A.M."/>
            <person name="Stauder C.M."/>
            <person name="Lovett B."/>
            <person name="Lynch S.C."/>
            <person name="Garnas J.R."/>
            <person name="Kasson L.R."/>
            <person name="Stajich J.E."/>
        </authorList>
    </citation>
    <scope>NUCLEOTIDE SEQUENCE [LARGE SCALE GENOMIC DNA]</scope>
    <source>
        <strain evidence="2 3">NRRL 64653</strain>
    </source>
</reference>
<accession>A0ABR1HCI4</accession>